<evidence type="ECO:0000313" key="1">
    <source>
        <dbReference type="EMBL" id="RPA78719.1"/>
    </source>
</evidence>
<evidence type="ECO:0000313" key="2">
    <source>
        <dbReference type="Proteomes" id="UP000275078"/>
    </source>
</evidence>
<gene>
    <name evidence="1" type="ORF">BJ508DRAFT_416446</name>
</gene>
<dbReference type="Proteomes" id="UP000275078">
    <property type="component" value="Unassembled WGS sequence"/>
</dbReference>
<dbReference type="AlphaFoldDB" id="A0A3N4HYG6"/>
<keyword evidence="2" id="KW-1185">Reference proteome</keyword>
<protein>
    <submittedName>
        <fullName evidence="1">Uncharacterized protein</fullName>
    </submittedName>
</protein>
<dbReference type="EMBL" id="ML119708">
    <property type="protein sequence ID" value="RPA78719.1"/>
    <property type="molecule type" value="Genomic_DNA"/>
</dbReference>
<reference evidence="1 2" key="1">
    <citation type="journal article" date="2018" name="Nat. Ecol. Evol.">
        <title>Pezizomycetes genomes reveal the molecular basis of ectomycorrhizal truffle lifestyle.</title>
        <authorList>
            <person name="Murat C."/>
            <person name="Payen T."/>
            <person name="Noel B."/>
            <person name="Kuo A."/>
            <person name="Morin E."/>
            <person name="Chen J."/>
            <person name="Kohler A."/>
            <person name="Krizsan K."/>
            <person name="Balestrini R."/>
            <person name="Da Silva C."/>
            <person name="Montanini B."/>
            <person name="Hainaut M."/>
            <person name="Levati E."/>
            <person name="Barry K.W."/>
            <person name="Belfiori B."/>
            <person name="Cichocki N."/>
            <person name="Clum A."/>
            <person name="Dockter R.B."/>
            <person name="Fauchery L."/>
            <person name="Guy J."/>
            <person name="Iotti M."/>
            <person name="Le Tacon F."/>
            <person name="Lindquist E.A."/>
            <person name="Lipzen A."/>
            <person name="Malagnac F."/>
            <person name="Mello A."/>
            <person name="Molinier V."/>
            <person name="Miyauchi S."/>
            <person name="Poulain J."/>
            <person name="Riccioni C."/>
            <person name="Rubini A."/>
            <person name="Sitrit Y."/>
            <person name="Splivallo R."/>
            <person name="Traeger S."/>
            <person name="Wang M."/>
            <person name="Zifcakova L."/>
            <person name="Wipf D."/>
            <person name="Zambonelli A."/>
            <person name="Paolocci F."/>
            <person name="Nowrousian M."/>
            <person name="Ottonello S."/>
            <person name="Baldrian P."/>
            <person name="Spatafora J.W."/>
            <person name="Henrissat B."/>
            <person name="Nagy L.G."/>
            <person name="Aury J.M."/>
            <person name="Wincker P."/>
            <person name="Grigoriev I.V."/>
            <person name="Bonfante P."/>
            <person name="Martin F.M."/>
        </authorList>
    </citation>
    <scope>NUCLEOTIDE SEQUENCE [LARGE SCALE GENOMIC DNA]</scope>
    <source>
        <strain evidence="1 2">RN42</strain>
    </source>
</reference>
<proteinExistence type="predicted"/>
<sequence>MMNGSKQPIDTKPSFFRGATRLRLLQENWGDRRGFQTAHGLTMSREDREKGTAILEIYLEQARAHYNAAKHKVEQDLLLEHQRQMELRESSRNRREMLQMKMQSEARNNMQPTVQDCDTTEEITAIKDEPEEVTVIEVKAEPVRKDLKKVKISPRAVRRRLQRMGLKRY</sequence>
<accession>A0A3N4HYG6</accession>
<organism evidence="1 2">
    <name type="scientific">Ascobolus immersus RN42</name>
    <dbReference type="NCBI Taxonomy" id="1160509"/>
    <lineage>
        <taxon>Eukaryota</taxon>
        <taxon>Fungi</taxon>
        <taxon>Dikarya</taxon>
        <taxon>Ascomycota</taxon>
        <taxon>Pezizomycotina</taxon>
        <taxon>Pezizomycetes</taxon>
        <taxon>Pezizales</taxon>
        <taxon>Ascobolaceae</taxon>
        <taxon>Ascobolus</taxon>
    </lineage>
</organism>
<name>A0A3N4HYG6_ASCIM</name>